<dbReference type="CDD" id="cd07402">
    <property type="entry name" value="MPP_GpdQ"/>
    <property type="match status" value="1"/>
</dbReference>
<feature type="domain" description="Calcineurin-like phosphoesterase" evidence="5">
    <location>
        <begin position="10"/>
        <end position="199"/>
    </location>
</feature>
<evidence type="ECO:0000313" key="6">
    <source>
        <dbReference type="EMBL" id="SHK86354.1"/>
    </source>
</evidence>
<evidence type="ECO:0000259" key="5">
    <source>
        <dbReference type="Pfam" id="PF00149"/>
    </source>
</evidence>
<dbReference type="OrthoDB" id="9784378at2"/>
<organism evidence="6 7">
    <name type="scientific">Marinobacter antarcticus</name>
    <dbReference type="NCBI Taxonomy" id="564117"/>
    <lineage>
        <taxon>Bacteria</taxon>
        <taxon>Pseudomonadati</taxon>
        <taxon>Pseudomonadota</taxon>
        <taxon>Gammaproteobacteria</taxon>
        <taxon>Pseudomonadales</taxon>
        <taxon>Marinobacteraceae</taxon>
        <taxon>Marinobacter</taxon>
    </lineage>
</organism>
<evidence type="ECO:0000256" key="1">
    <source>
        <dbReference type="ARBA" id="ARBA00022723"/>
    </source>
</evidence>
<dbReference type="EMBL" id="FRAQ01000005">
    <property type="protein sequence ID" value="SHK86354.1"/>
    <property type="molecule type" value="Genomic_DNA"/>
</dbReference>
<comment type="similarity">
    <text evidence="4">Belongs to the cyclic nucleotide phosphodiesterase class-III family.</text>
</comment>
<dbReference type="InterPro" id="IPR050884">
    <property type="entry name" value="CNP_phosphodiesterase-III"/>
</dbReference>
<dbReference type="PANTHER" id="PTHR42988:SF2">
    <property type="entry name" value="CYCLIC NUCLEOTIDE PHOSPHODIESTERASE CBUA0032-RELATED"/>
    <property type="match status" value="1"/>
</dbReference>
<keyword evidence="3" id="KW-0408">Iron</keyword>
<evidence type="ECO:0000256" key="2">
    <source>
        <dbReference type="ARBA" id="ARBA00022801"/>
    </source>
</evidence>
<dbReference type="PANTHER" id="PTHR42988">
    <property type="entry name" value="PHOSPHOHYDROLASE"/>
    <property type="match status" value="1"/>
</dbReference>
<evidence type="ECO:0000256" key="3">
    <source>
        <dbReference type="ARBA" id="ARBA00023004"/>
    </source>
</evidence>
<protein>
    <submittedName>
        <fullName evidence="6">Icc protein</fullName>
    </submittedName>
</protein>
<gene>
    <name evidence="6" type="ORF">SAMN05216369_3405</name>
</gene>
<dbReference type="GO" id="GO:0004112">
    <property type="term" value="F:cyclic-nucleotide phosphodiesterase activity"/>
    <property type="evidence" value="ECO:0007669"/>
    <property type="project" value="InterPro"/>
</dbReference>
<accession>A0A1M6VY27</accession>
<keyword evidence="7" id="KW-1185">Reference proteome</keyword>
<proteinExistence type="inferred from homology"/>
<dbReference type="NCBIfam" id="NF008359">
    <property type="entry name" value="PRK11148.1"/>
    <property type="match status" value="1"/>
</dbReference>
<evidence type="ECO:0000256" key="4">
    <source>
        <dbReference type="ARBA" id="ARBA00025742"/>
    </source>
</evidence>
<name>A0A1M6VY27_9GAMM</name>
<dbReference type="InterPro" id="IPR029052">
    <property type="entry name" value="Metallo-depent_PP-like"/>
</dbReference>
<dbReference type="AlphaFoldDB" id="A0A1M6VY27"/>
<dbReference type="Gene3D" id="3.60.21.10">
    <property type="match status" value="1"/>
</dbReference>
<dbReference type="RefSeq" id="WP_072799668.1">
    <property type="nucleotide sequence ID" value="NZ_FRAQ01000005.1"/>
</dbReference>
<dbReference type="SUPFAM" id="SSF56300">
    <property type="entry name" value="Metallo-dependent phosphatases"/>
    <property type="match status" value="1"/>
</dbReference>
<sequence length="268" mass="29846">MTLKESTRPLRVLQLTDPHLMASADGSLLGVNTRDSLDAVIAEVLKSHGQPDLILATGDIAQDGSEGAYRVFGDRLGAFSGASAWIAGNHDQVGHLAEVAARYDADRRHIVQGGWQFILLDSSVPGKVFGELAKSELDFLAGMLEQHPDLPALVTLHHHPVDISADWMREIGLRNREDFWQVIDRFPQVKVVLWGHIHQIHEQQRNGVQLLATPSTCIQFTSGSRKFSVEDLAPGYRWFEFQASGNFTTEVCRAREFEFELDQNSSGY</sequence>
<dbReference type="InterPro" id="IPR004843">
    <property type="entry name" value="Calcineurin-like_PHP"/>
</dbReference>
<dbReference type="STRING" id="564117.SAMN05216369_3405"/>
<dbReference type="GO" id="GO:0046872">
    <property type="term" value="F:metal ion binding"/>
    <property type="evidence" value="ECO:0007669"/>
    <property type="project" value="UniProtKB-KW"/>
</dbReference>
<keyword evidence="2" id="KW-0378">Hydrolase</keyword>
<dbReference type="Pfam" id="PF00149">
    <property type="entry name" value="Metallophos"/>
    <property type="match status" value="1"/>
</dbReference>
<dbReference type="Proteomes" id="UP000184497">
    <property type="component" value="Unassembled WGS sequence"/>
</dbReference>
<dbReference type="InterPro" id="IPR026575">
    <property type="entry name" value="GpdQ/CpdA-like"/>
</dbReference>
<evidence type="ECO:0000313" key="7">
    <source>
        <dbReference type="Proteomes" id="UP000184497"/>
    </source>
</evidence>
<keyword evidence="1" id="KW-0479">Metal-binding</keyword>
<reference evidence="7" key="1">
    <citation type="submission" date="2016-11" db="EMBL/GenBank/DDBJ databases">
        <authorList>
            <person name="Varghese N."/>
            <person name="Submissions S."/>
        </authorList>
    </citation>
    <scope>NUCLEOTIDE SEQUENCE [LARGE SCALE GENOMIC DNA]</scope>
    <source>
        <strain evidence="7">CGMCC 1.10835</strain>
    </source>
</reference>